<gene>
    <name evidence="1" type="ORF">BJY14_000850</name>
</gene>
<dbReference type="RefSeq" id="WP_179842385.1">
    <property type="nucleotide sequence ID" value="NZ_JACCBA010000001.1"/>
</dbReference>
<dbReference type="Pfam" id="PF22075">
    <property type="entry name" value="DUF6939"/>
    <property type="match status" value="1"/>
</dbReference>
<name>A0A7Y9EC47_9ACTN</name>
<dbReference type="InterPro" id="IPR054219">
    <property type="entry name" value="DUF6939"/>
</dbReference>
<dbReference type="AlphaFoldDB" id="A0A7Y9EC47"/>
<protein>
    <submittedName>
        <fullName evidence="1">Uncharacterized protein</fullName>
    </submittedName>
</protein>
<dbReference type="Proteomes" id="UP000529783">
    <property type="component" value="Unassembled WGS sequence"/>
</dbReference>
<proteinExistence type="predicted"/>
<keyword evidence="2" id="KW-1185">Reference proteome</keyword>
<comment type="caution">
    <text evidence="1">The sequence shown here is derived from an EMBL/GenBank/DDBJ whole genome shotgun (WGS) entry which is preliminary data.</text>
</comment>
<evidence type="ECO:0000313" key="2">
    <source>
        <dbReference type="Proteomes" id="UP000529783"/>
    </source>
</evidence>
<evidence type="ECO:0000313" key="1">
    <source>
        <dbReference type="EMBL" id="NYD44867.1"/>
    </source>
</evidence>
<reference evidence="1 2" key="1">
    <citation type="submission" date="2020-07" db="EMBL/GenBank/DDBJ databases">
        <title>Sequencing the genomes of 1000 actinobacteria strains.</title>
        <authorList>
            <person name="Klenk H.-P."/>
        </authorList>
    </citation>
    <scope>NUCLEOTIDE SEQUENCE [LARGE SCALE GENOMIC DNA]</scope>
    <source>
        <strain evidence="1 2">DSM 40398</strain>
    </source>
</reference>
<sequence>MPIHLASRRRTVASLTAEFPGAQIIDTTSKAMEPWVRLSPFYPHGGIPVPFCDGVTAQSVEGIWQALKVFEHADIDPAKLQVTTMRGLKRTVRRHGPVRGHRAGLDSDRLLDYVTARRLIYLPSYRWVLDHRVTDLLERLRQLSDRAEVVLLDYTTNGDLTDVTKPLSHAALIRQYIERPAERPAQRVFTAG</sequence>
<organism evidence="1 2">
    <name type="scientific">Actinomadura luteofluorescens</name>
    <dbReference type="NCBI Taxonomy" id="46163"/>
    <lineage>
        <taxon>Bacteria</taxon>
        <taxon>Bacillati</taxon>
        <taxon>Actinomycetota</taxon>
        <taxon>Actinomycetes</taxon>
        <taxon>Streptosporangiales</taxon>
        <taxon>Thermomonosporaceae</taxon>
        <taxon>Actinomadura</taxon>
    </lineage>
</organism>
<accession>A0A7Y9EC47</accession>
<dbReference type="EMBL" id="JACCBA010000001">
    <property type="protein sequence ID" value="NYD44867.1"/>
    <property type="molecule type" value="Genomic_DNA"/>
</dbReference>